<dbReference type="CDD" id="cd14014">
    <property type="entry name" value="STKc_PknB_like"/>
    <property type="match status" value="1"/>
</dbReference>
<dbReference type="Gene3D" id="3.30.200.20">
    <property type="entry name" value="Phosphorylase Kinase, domain 1"/>
    <property type="match status" value="1"/>
</dbReference>
<evidence type="ECO:0000256" key="7">
    <source>
        <dbReference type="PROSITE-ProRule" id="PRU10141"/>
    </source>
</evidence>
<dbReference type="GO" id="GO:0004553">
    <property type="term" value="F:hydrolase activity, hydrolyzing O-glycosyl compounds"/>
    <property type="evidence" value="ECO:0007669"/>
    <property type="project" value="InterPro"/>
</dbReference>
<dbReference type="InterPro" id="IPR011009">
    <property type="entry name" value="Kinase-like_dom_sf"/>
</dbReference>
<accession>A0A4V2S6A0</accession>
<dbReference type="PROSITE" id="PS51173">
    <property type="entry name" value="CBM2"/>
    <property type="match status" value="1"/>
</dbReference>
<feature type="binding site" evidence="7">
    <location>
        <position position="41"/>
    </location>
    <ligand>
        <name>ATP</name>
        <dbReference type="ChEBI" id="CHEBI:30616"/>
    </ligand>
</feature>
<evidence type="ECO:0000256" key="3">
    <source>
        <dbReference type="ARBA" id="ARBA00022679"/>
    </source>
</evidence>
<dbReference type="OrthoDB" id="9762169at2"/>
<dbReference type="PROSITE" id="PS00107">
    <property type="entry name" value="PROTEIN_KINASE_ATP"/>
    <property type="match status" value="1"/>
</dbReference>
<dbReference type="SMART" id="SM00637">
    <property type="entry name" value="CBD_II"/>
    <property type="match status" value="1"/>
</dbReference>
<dbReference type="InterPro" id="IPR017441">
    <property type="entry name" value="Protein_kinase_ATP_BS"/>
</dbReference>
<dbReference type="EMBL" id="SLWS01000008">
    <property type="protein sequence ID" value="TCO55170.1"/>
    <property type="molecule type" value="Genomic_DNA"/>
</dbReference>
<keyword evidence="5 12" id="KW-0418">Kinase</keyword>
<dbReference type="PROSITE" id="PS50011">
    <property type="entry name" value="PROTEIN_KINASE_DOM"/>
    <property type="match status" value="1"/>
</dbReference>
<dbReference type="Gene3D" id="1.10.510.10">
    <property type="entry name" value="Transferase(Phosphotransferase) domain 1"/>
    <property type="match status" value="1"/>
</dbReference>
<dbReference type="RefSeq" id="WP_132122917.1">
    <property type="nucleotide sequence ID" value="NZ_SLWS01000008.1"/>
</dbReference>
<feature type="domain" description="Protein kinase" evidence="10">
    <location>
        <begin position="12"/>
        <end position="265"/>
    </location>
</feature>
<sequence>MTGKGDLVGGRYRLTGRIGRGAMGVVWRAHDERLDRTVAVKLLALGGAEGDQAGERVMREARLAAKLQHPNAIAVHDVVEHDGHPCLVLEYLPSRSLSEVIAERGALPADEVARIGGQVAAALAAAHDAGIVHRDVKPDNVLIAPDGTAKITDFGISRAVGDATMTGTGVIAGTPAFLAPEVAAGDRAAFPSDVFSLGSTLYAATEGVPPFGMGDNTIALLLRVAEGQVAPPRRSGSLAPLLLWLLRTDPAERPTMRQAQHHLTTGEPPPTFAPRTETKTLAKPRRRAVFATLGAAALLGIGLVVGLALRDAPQPVAAPPPTLAPTCQATYKITNSWPTGYEALVTVTASSKPLRGWTVSWMLPGGQSIGQLWNGTLSVDGSSIRVEPATWNTAVDRTTNFGLIASTDGPQPVTPSVACTSP</sequence>
<gene>
    <name evidence="12" type="ORF">EV192_108458</name>
</gene>
<dbReference type="Pfam" id="PF00553">
    <property type="entry name" value="CBM_2"/>
    <property type="match status" value="1"/>
</dbReference>
<evidence type="ECO:0000313" key="13">
    <source>
        <dbReference type="Proteomes" id="UP000295680"/>
    </source>
</evidence>
<keyword evidence="6 7" id="KW-0067">ATP-binding</keyword>
<keyword evidence="9" id="KW-1133">Transmembrane helix</keyword>
<evidence type="ECO:0000259" key="11">
    <source>
        <dbReference type="PROSITE" id="PS51173"/>
    </source>
</evidence>
<dbReference type="InterPro" id="IPR001919">
    <property type="entry name" value="CBD2"/>
</dbReference>
<dbReference type="SMART" id="SM00220">
    <property type="entry name" value="S_TKc"/>
    <property type="match status" value="1"/>
</dbReference>
<dbReference type="GO" id="GO:0005975">
    <property type="term" value="P:carbohydrate metabolic process"/>
    <property type="evidence" value="ECO:0007669"/>
    <property type="project" value="InterPro"/>
</dbReference>
<feature type="region of interest" description="Disordered" evidence="8">
    <location>
        <begin position="261"/>
        <end position="280"/>
    </location>
</feature>
<dbReference type="InterPro" id="IPR008965">
    <property type="entry name" value="CBM2/CBM3_carb-bd_dom_sf"/>
</dbReference>
<dbReference type="GO" id="GO:0030247">
    <property type="term" value="F:polysaccharide binding"/>
    <property type="evidence" value="ECO:0007669"/>
    <property type="project" value="UniProtKB-UniRule"/>
</dbReference>
<organism evidence="12 13">
    <name type="scientific">Actinocrispum wychmicini</name>
    <dbReference type="NCBI Taxonomy" id="1213861"/>
    <lineage>
        <taxon>Bacteria</taxon>
        <taxon>Bacillati</taxon>
        <taxon>Actinomycetota</taxon>
        <taxon>Actinomycetes</taxon>
        <taxon>Pseudonocardiales</taxon>
        <taxon>Pseudonocardiaceae</taxon>
        <taxon>Actinocrispum</taxon>
    </lineage>
</organism>
<dbReference type="Pfam" id="PF00069">
    <property type="entry name" value="Pkinase"/>
    <property type="match status" value="1"/>
</dbReference>
<evidence type="ECO:0000256" key="5">
    <source>
        <dbReference type="ARBA" id="ARBA00022777"/>
    </source>
</evidence>
<protein>
    <recommendedName>
        <fullName evidence="1">non-specific serine/threonine protein kinase</fullName>
        <ecNumber evidence="1">2.7.11.1</ecNumber>
    </recommendedName>
</protein>
<evidence type="ECO:0000313" key="12">
    <source>
        <dbReference type="EMBL" id="TCO55170.1"/>
    </source>
</evidence>
<evidence type="ECO:0000256" key="1">
    <source>
        <dbReference type="ARBA" id="ARBA00012513"/>
    </source>
</evidence>
<evidence type="ECO:0000259" key="10">
    <source>
        <dbReference type="PROSITE" id="PS50011"/>
    </source>
</evidence>
<evidence type="ECO:0000256" key="6">
    <source>
        <dbReference type="ARBA" id="ARBA00022840"/>
    </source>
</evidence>
<keyword evidence="4 7" id="KW-0547">Nucleotide-binding</keyword>
<dbReference type="InterPro" id="IPR012291">
    <property type="entry name" value="CBM2_carb-bd_dom_sf"/>
</dbReference>
<keyword evidence="3" id="KW-0808">Transferase</keyword>
<evidence type="ECO:0000256" key="8">
    <source>
        <dbReference type="SAM" id="MobiDB-lite"/>
    </source>
</evidence>
<name>A0A4V2S6A0_9PSEU</name>
<feature type="domain" description="CBM2" evidence="11">
    <location>
        <begin position="320"/>
        <end position="422"/>
    </location>
</feature>
<dbReference type="Gene3D" id="2.60.40.290">
    <property type="match status" value="1"/>
</dbReference>
<evidence type="ECO:0000256" key="4">
    <source>
        <dbReference type="ARBA" id="ARBA00022741"/>
    </source>
</evidence>
<dbReference type="EC" id="2.7.11.1" evidence="1"/>
<dbReference type="PANTHER" id="PTHR43289:SF6">
    <property type="entry name" value="SERINE_THREONINE-PROTEIN KINASE NEKL-3"/>
    <property type="match status" value="1"/>
</dbReference>
<dbReference type="PANTHER" id="PTHR43289">
    <property type="entry name" value="MITOGEN-ACTIVATED PROTEIN KINASE KINASE KINASE 20-RELATED"/>
    <property type="match status" value="1"/>
</dbReference>
<dbReference type="InterPro" id="IPR000719">
    <property type="entry name" value="Prot_kinase_dom"/>
</dbReference>
<dbReference type="Proteomes" id="UP000295680">
    <property type="component" value="Unassembled WGS sequence"/>
</dbReference>
<keyword evidence="2 12" id="KW-0723">Serine/threonine-protein kinase</keyword>
<dbReference type="GO" id="GO:0004674">
    <property type="term" value="F:protein serine/threonine kinase activity"/>
    <property type="evidence" value="ECO:0007669"/>
    <property type="project" value="UniProtKB-KW"/>
</dbReference>
<dbReference type="AlphaFoldDB" id="A0A4V2S6A0"/>
<dbReference type="SUPFAM" id="SSF49384">
    <property type="entry name" value="Carbohydrate-binding domain"/>
    <property type="match status" value="1"/>
</dbReference>
<evidence type="ECO:0000256" key="2">
    <source>
        <dbReference type="ARBA" id="ARBA00022527"/>
    </source>
</evidence>
<keyword evidence="13" id="KW-1185">Reference proteome</keyword>
<keyword evidence="9" id="KW-0472">Membrane</keyword>
<proteinExistence type="predicted"/>
<dbReference type="SUPFAM" id="SSF56112">
    <property type="entry name" value="Protein kinase-like (PK-like)"/>
    <property type="match status" value="1"/>
</dbReference>
<comment type="caution">
    <text evidence="12">The sequence shown here is derived from an EMBL/GenBank/DDBJ whole genome shotgun (WGS) entry which is preliminary data.</text>
</comment>
<keyword evidence="9" id="KW-0812">Transmembrane</keyword>
<reference evidence="12 13" key="1">
    <citation type="submission" date="2019-03" db="EMBL/GenBank/DDBJ databases">
        <title>Genomic Encyclopedia of Type Strains, Phase IV (KMG-IV): sequencing the most valuable type-strain genomes for metagenomic binning, comparative biology and taxonomic classification.</title>
        <authorList>
            <person name="Goeker M."/>
        </authorList>
    </citation>
    <scope>NUCLEOTIDE SEQUENCE [LARGE SCALE GENOMIC DNA]</scope>
    <source>
        <strain evidence="12 13">DSM 45934</strain>
    </source>
</reference>
<evidence type="ECO:0000256" key="9">
    <source>
        <dbReference type="SAM" id="Phobius"/>
    </source>
</evidence>
<dbReference type="InterPro" id="IPR008271">
    <property type="entry name" value="Ser/Thr_kinase_AS"/>
</dbReference>
<dbReference type="PROSITE" id="PS00108">
    <property type="entry name" value="PROTEIN_KINASE_ST"/>
    <property type="match status" value="1"/>
</dbReference>
<dbReference type="GO" id="GO:0005524">
    <property type="term" value="F:ATP binding"/>
    <property type="evidence" value="ECO:0007669"/>
    <property type="project" value="UniProtKB-UniRule"/>
</dbReference>
<feature type="transmembrane region" description="Helical" evidence="9">
    <location>
        <begin position="288"/>
        <end position="309"/>
    </location>
</feature>